<gene>
    <name evidence="2" type="ORF">PPERSA_05342</name>
</gene>
<dbReference type="PANTHER" id="PTHR15332:SF175">
    <property type="entry name" value="PROPROTEIN CONVERTASE SUBTILISIN_KEXIN TYPE 5-LIKE"/>
    <property type="match status" value="1"/>
</dbReference>
<feature type="domain" description="EGF-like" evidence="1">
    <location>
        <begin position="597"/>
        <end position="636"/>
    </location>
</feature>
<dbReference type="SUPFAM" id="SSF57184">
    <property type="entry name" value="Growth factor receptor domain"/>
    <property type="match status" value="2"/>
</dbReference>
<feature type="domain" description="EGF-like" evidence="1">
    <location>
        <begin position="529"/>
        <end position="568"/>
    </location>
</feature>
<dbReference type="OrthoDB" id="10035969at2759"/>
<accession>A0A0V0R639</accession>
<evidence type="ECO:0000313" key="2">
    <source>
        <dbReference type="EMBL" id="KRX09950.1"/>
    </source>
</evidence>
<name>A0A0V0R639_PSEPJ</name>
<dbReference type="Proteomes" id="UP000054937">
    <property type="component" value="Unassembled WGS sequence"/>
</dbReference>
<feature type="domain" description="EGF-like" evidence="1">
    <location>
        <begin position="435"/>
        <end position="474"/>
    </location>
</feature>
<dbReference type="InterPro" id="IPR009030">
    <property type="entry name" value="Growth_fac_rcpt_cys_sf"/>
</dbReference>
<dbReference type="SMART" id="SM00181">
    <property type="entry name" value="EGF"/>
    <property type="match status" value="4"/>
</dbReference>
<comment type="caution">
    <text evidence="2">The sequence shown here is derived from an EMBL/GenBank/DDBJ whole genome shotgun (WGS) entry which is preliminary data.</text>
</comment>
<sequence>MSNKVNYLNYKIKTAFFCWIIGFFNPVQCIQQDTTQWQEVDITNNFINQNFVQSPLYSMLYDSLQLSQTAYANLIRSYDESASEILIQVLNGYGNQQCIRTIPVYYYCKYSLTNTNVQGELFFTYTSYTGTSREVFFGFLQENCNFSRGLSEPAQPNGFVTSNSLRLLAKTGKDNIYVVIQNQSSPYYLYLMIVDISDTSTYIIKNHVQLGATNFKFNLFSIQAFSDDYAVIFARDNNDKLQKITINSNGNGVWDTPQDQGIFLDLSFDYTFIQNKAIQIENTNKYCIITGDKELDIFTIYTFQYNNNGNIQDICLKSHYNQFGNVGNFFFYALEFGVISPDFIWIKGDNSNQNNKTVIFLANPLNCKIYRNPDDSSIYKYQLENMSYSHILHTYRIDQVVSLIVSSSQYDGNNYQNIQAIRISIGDNCPQYCIQCLDYQNCNSCVSANVLRNVVNQCLCPDKYFQDQFSNDCLECPQYCQTCSDSNTCQSCILTNGERDLANLCYCKDGYYQDGESGDCLKCPYYCQTCSNSSTCLTCIISDGERDLLNLCQCKDGQYQDKKSDNCLGIQLFRNILKLHLNQLVINLLECPQYCETCSDQIKCLSCISTEGQRNIKKQCTCLNGFYQDPFSNNCLECNQVCATCTDDKTCLTCVGDSVWDQNTQQCQCQQNLIQYYDKIGQCKSCIHFKFDYKFEGYWADGKCVENYYLLYIIEYLIGFCKIKLNQDFFYCRSEVDYKITNTVSYDGEYFGHIQVVPLALNGINISQHISEHYIFRFKGYFLLKLLNKLQVLKNLVIYKPLLKQKYDMVQIIK</sequence>
<organism evidence="2 3">
    <name type="scientific">Pseudocohnilembus persalinus</name>
    <name type="common">Ciliate</name>
    <dbReference type="NCBI Taxonomy" id="266149"/>
    <lineage>
        <taxon>Eukaryota</taxon>
        <taxon>Sar</taxon>
        <taxon>Alveolata</taxon>
        <taxon>Ciliophora</taxon>
        <taxon>Intramacronucleata</taxon>
        <taxon>Oligohymenophorea</taxon>
        <taxon>Scuticociliatia</taxon>
        <taxon>Philasterida</taxon>
        <taxon>Pseudocohnilembidae</taxon>
        <taxon>Pseudocohnilembus</taxon>
    </lineage>
</organism>
<dbReference type="InterPro" id="IPR000742">
    <property type="entry name" value="EGF"/>
</dbReference>
<evidence type="ECO:0000313" key="3">
    <source>
        <dbReference type="Proteomes" id="UP000054937"/>
    </source>
</evidence>
<protein>
    <submittedName>
        <fullName evidence="2">Insulin-like growth factor binding protein, N-terminal</fullName>
    </submittedName>
</protein>
<dbReference type="PANTHER" id="PTHR15332">
    <property type="entry name" value="PROPROTEIN CONVERTASE SUBTILISIN_KEXIN TYPE 5-LIKE"/>
    <property type="match status" value="1"/>
</dbReference>
<proteinExistence type="predicted"/>
<dbReference type="EMBL" id="LDAU01000042">
    <property type="protein sequence ID" value="KRX09950.1"/>
    <property type="molecule type" value="Genomic_DNA"/>
</dbReference>
<dbReference type="Gene3D" id="2.10.220.10">
    <property type="entry name" value="Hormone Receptor, Insulin-like Growth Factor Receptor 1, Chain A, domain 2"/>
    <property type="match status" value="2"/>
</dbReference>
<reference evidence="2 3" key="1">
    <citation type="journal article" date="2015" name="Sci. Rep.">
        <title>Genome of the facultative scuticociliatosis pathogen Pseudocohnilembus persalinus provides insight into its virulence through horizontal gene transfer.</title>
        <authorList>
            <person name="Xiong J."/>
            <person name="Wang G."/>
            <person name="Cheng J."/>
            <person name="Tian M."/>
            <person name="Pan X."/>
            <person name="Warren A."/>
            <person name="Jiang C."/>
            <person name="Yuan D."/>
            <person name="Miao W."/>
        </authorList>
    </citation>
    <scope>NUCLEOTIDE SEQUENCE [LARGE SCALE GENOMIC DNA]</scope>
    <source>
        <strain evidence="2">36N120E</strain>
    </source>
</reference>
<evidence type="ECO:0000259" key="1">
    <source>
        <dbReference type="SMART" id="SM00181"/>
    </source>
</evidence>
<dbReference type="InParanoid" id="A0A0V0R639"/>
<dbReference type="AlphaFoldDB" id="A0A0V0R639"/>
<feature type="domain" description="EGF-like" evidence="1">
    <location>
        <begin position="482"/>
        <end position="521"/>
    </location>
</feature>
<keyword evidence="3" id="KW-1185">Reference proteome</keyword>